<keyword evidence="2" id="KW-1003">Cell membrane</keyword>
<accession>A0A6A4RK73</accession>
<keyword evidence="3 6" id="KW-0812">Transmembrane</keyword>
<dbReference type="InterPro" id="IPR017039">
    <property type="entry name" value="Virul_fac_BrkB"/>
</dbReference>
<name>A0A6A4RK73_9RHOB</name>
<dbReference type="PANTHER" id="PTHR30213:SF0">
    <property type="entry name" value="UPF0761 MEMBRANE PROTEIN YIHY"/>
    <property type="match status" value="1"/>
</dbReference>
<dbReference type="GO" id="GO:0005886">
    <property type="term" value="C:plasma membrane"/>
    <property type="evidence" value="ECO:0007669"/>
    <property type="project" value="UniProtKB-SubCell"/>
</dbReference>
<dbReference type="PANTHER" id="PTHR30213">
    <property type="entry name" value="INNER MEMBRANE PROTEIN YHJD"/>
    <property type="match status" value="1"/>
</dbReference>
<feature type="transmembrane region" description="Helical" evidence="6">
    <location>
        <begin position="212"/>
        <end position="233"/>
    </location>
</feature>
<evidence type="ECO:0000256" key="3">
    <source>
        <dbReference type="ARBA" id="ARBA00022692"/>
    </source>
</evidence>
<feature type="transmembrane region" description="Helical" evidence="6">
    <location>
        <begin position="245"/>
        <end position="269"/>
    </location>
</feature>
<keyword evidence="5 6" id="KW-0472">Membrane</keyword>
<comment type="subcellular location">
    <subcellularLocation>
        <location evidence="1">Cell membrane</location>
        <topology evidence="1">Multi-pass membrane protein</topology>
    </subcellularLocation>
</comment>
<reference evidence="7 8" key="1">
    <citation type="submission" date="2019-12" db="EMBL/GenBank/DDBJ databases">
        <authorList>
            <person name="Zhang Y.-J."/>
        </authorList>
    </citation>
    <scope>NUCLEOTIDE SEQUENCE [LARGE SCALE GENOMIC DNA]</scope>
    <source>
        <strain evidence="7 8">H18S-6</strain>
    </source>
</reference>
<dbReference type="PIRSF" id="PIRSF035875">
    <property type="entry name" value="RNase_BN"/>
    <property type="match status" value="1"/>
</dbReference>
<evidence type="ECO:0000256" key="2">
    <source>
        <dbReference type="ARBA" id="ARBA00022475"/>
    </source>
</evidence>
<organism evidence="7 8">
    <name type="scientific">Parasedimentitalea maritima</name>
    <dbReference type="NCBI Taxonomy" id="2578117"/>
    <lineage>
        <taxon>Bacteria</taxon>
        <taxon>Pseudomonadati</taxon>
        <taxon>Pseudomonadota</taxon>
        <taxon>Alphaproteobacteria</taxon>
        <taxon>Rhodobacterales</taxon>
        <taxon>Paracoccaceae</taxon>
        <taxon>Parasedimentitalea</taxon>
    </lineage>
</organism>
<protein>
    <submittedName>
        <fullName evidence="7">YihY family inner membrane protein</fullName>
    </submittedName>
</protein>
<evidence type="ECO:0000313" key="8">
    <source>
        <dbReference type="Proteomes" id="UP000441586"/>
    </source>
</evidence>
<dbReference type="NCBIfam" id="TIGR00765">
    <property type="entry name" value="yihY_not_rbn"/>
    <property type="match status" value="1"/>
</dbReference>
<evidence type="ECO:0000256" key="1">
    <source>
        <dbReference type="ARBA" id="ARBA00004651"/>
    </source>
</evidence>
<feature type="transmembrane region" description="Helical" evidence="6">
    <location>
        <begin position="185"/>
        <end position="205"/>
    </location>
</feature>
<feature type="transmembrane region" description="Helical" evidence="6">
    <location>
        <begin position="32"/>
        <end position="58"/>
    </location>
</feature>
<dbReference type="RefSeq" id="WP_158977874.1">
    <property type="nucleotide sequence ID" value="NZ_WSFO01000002.1"/>
</dbReference>
<evidence type="ECO:0000313" key="7">
    <source>
        <dbReference type="EMBL" id="KAE9631804.1"/>
    </source>
</evidence>
<evidence type="ECO:0000256" key="6">
    <source>
        <dbReference type="SAM" id="Phobius"/>
    </source>
</evidence>
<sequence length="301" mass="32521">MPLTFVQALPPALVAAAKRFNRKQGWVLSSHIAMSMMLALFPFVLFTVALAGAIAGALSQDVQLDDMLDLLFGAWPQAVAEPIVRELYAVLAASNSKLMTLGGVLALYFASNGVDAVRLAMVQAYRDSDSRPFWKSRLLCLMFVILGGAGIMAVAFFEFLLPLFVLNLAEYFPQLSISQGWETGVNGLLVALIPLIAVLGCHVWLPGHLHSLVQILPGAALTVLLWWVASWGFSVYVGGFARYSATYAGLAGAMAALMFLYLNAAILIFGAEFNGALIRIFDEEDHDLNSSKDLNASSLDD</sequence>
<evidence type="ECO:0000256" key="4">
    <source>
        <dbReference type="ARBA" id="ARBA00022989"/>
    </source>
</evidence>
<dbReference type="Pfam" id="PF03631">
    <property type="entry name" value="Virul_fac_BrkB"/>
    <property type="match status" value="1"/>
</dbReference>
<dbReference type="AlphaFoldDB" id="A0A6A4RK73"/>
<evidence type="ECO:0000256" key="5">
    <source>
        <dbReference type="ARBA" id="ARBA00023136"/>
    </source>
</evidence>
<comment type="caution">
    <text evidence="7">The sequence shown here is derived from an EMBL/GenBank/DDBJ whole genome shotgun (WGS) entry which is preliminary data.</text>
</comment>
<keyword evidence="4 6" id="KW-1133">Transmembrane helix</keyword>
<gene>
    <name evidence="7" type="ORF">GP644_05745</name>
</gene>
<proteinExistence type="predicted"/>
<dbReference type="EMBL" id="WSFO01000002">
    <property type="protein sequence ID" value="KAE9631804.1"/>
    <property type="molecule type" value="Genomic_DNA"/>
</dbReference>
<dbReference type="Proteomes" id="UP000441586">
    <property type="component" value="Unassembled WGS sequence"/>
</dbReference>
<feature type="transmembrane region" description="Helical" evidence="6">
    <location>
        <begin position="138"/>
        <end position="165"/>
    </location>
</feature>